<gene>
    <name evidence="2" type="primary">AVEN_84965_1</name>
    <name evidence="2" type="ORF">CEXT_242321</name>
</gene>
<evidence type="ECO:0000313" key="3">
    <source>
        <dbReference type="Proteomes" id="UP001054945"/>
    </source>
</evidence>
<keyword evidence="3" id="KW-1185">Reference proteome</keyword>
<dbReference type="EMBL" id="BPLR01018978">
    <property type="protein sequence ID" value="GIZ03622.1"/>
    <property type="molecule type" value="Genomic_DNA"/>
</dbReference>
<protein>
    <submittedName>
        <fullName evidence="2">Uncharacterized protein</fullName>
    </submittedName>
</protein>
<comment type="caution">
    <text evidence="2">The sequence shown here is derived from an EMBL/GenBank/DDBJ whole genome shotgun (WGS) entry which is preliminary data.</text>
</comment>
<proteinExistence type="predicted"/>
<feature type="compositionally biased region" description="Basic and acidic residues" evidence="1">
    <location>
        <begin position="260"/>
        <end position="293"/>
    </location>
</feature>
<name>A0AAV4YBU4_CAEEX</name>
<feature type="compositionally biased region" description="Basic and acidic residues" evidence="1">
    <location>
        <begin position="191"/>
        <end position="200"/>
    </location>
</feature>
<feature type="compositionally biased region" description="Acidic residues" evidence="1">
    <location>
        <begin position="21"/>
        <end position="32"/>
    </location>
</feature>
<feature type="compositionally biased region" description="Pro residues" evidence="1">
    <location>
        <begin position="62"/>
        <end position="82"/>
    </location>
</feature>
<dbReference type="AlphaFoldDB" id="A0AAV4YBU4"/>
<evidence type="ECO:0000256" key="1">
    <source>
        <dbReference type="SAM" id="MobiDB-lite"/>
    </source>
</evidence>
<feature type="compositionally biased region" description="Basic and acidic residues" evidence="1">
    <location>
        <begin position="52"/>
        <end position="61"/>
    </location>
</feature>
<organism evidence="2 3">
    <name type="scientific">Caerostris extrusa</name>
    <name type="common">Bark spider</name>
    <name type="synonym">Caerostris bankana</name>
    <dbReference type="NCBI Taxonomy" id="172846"/>
    <lineage>
        <taxon>Eukaryota</taxon>
        <taxon>Metazoa</taxon>
        <taxon>Ecdysozoa</taxon>
        <taxon>Arthropoda</taxon>
        <taxon>Chelicerata</taxon>
        <taxon>Arachnida</taxon>
        <taxon>Araneae</taxon>
        <taxon>Araneomorphae</taxon>
        <taxon>Entelegynae</taxon>
        <taxon>Araneoidea</taxon>
        <taxon>Araneidae</taxon>
        <taxon>Caerostris</taxon>
    </lineage>
</organism>
<reference evidence="2 3" key="1">
    <citation type="submission" date="2021-06" db="EMBL/GenBank/DDBJ databases">
        <title>Caerostris extrusa draft genome.</title>
        <authorList>
            <person name="Kono N."/>
            <person name="Arakawa K."/>
        </authorList>
    </citation>
    <scope>NUCLEOTIDE SEQUENCE [LARGE SCALE GENOMIC DNA]</scope>
</reference>
<sequence>MYGHRKSHSDPDIVRMMMSENDNDSEEDDSDSEERGEPEGNFCKRSIIAFHAHYDYHDTPRRPLPPIPPEEMPPPPPPPPPDYNRSSDDVRNCRALSKNYEKNRRTVDKWKFSKQPQEISNEKFARKRCKSLDRSEEQRLRESTDNDRCYRNNSLRRANYVPDGGNVRNGSDTKQTGPALKDAIAEAAKKRGERLERGQECRNSSFKLSMKHPRDINAFKDQNRIDSSHTGDTTPKGPERPVAEHSNTQNFIRKAPIYKRTSDNWKEYRNESQPRNHERPKQIEHKPHNESPNELLFHELNRSELNNRQSKWDSIIHEAVPTILPDGPISGSSASEEEMEIDLQLRPTLPRRPVELSRFSPTDVWKSINLTFLNLISRGLT</sequence>
<dbReference type="Proteomes" id="UP001054945">
    <property type="component" value="Unassembled WGS sequence"/>
</dbReference>
<evidence type="ECO:0000313" key="2">
    <source>
        <dbReference type="EMBL" id="GIZ03622.1"/>
    </source>
</evidence>
<accession>A0AAV4YBU4</accession>
<feature type="region of interest" description="Disordered" evidence="1">
    <location>
        <begin position="191"/>
        <end position="293"/>
    </location>
</feature>
<feature type="compositionally biased region" description="Basic and acidic residues" evidence="1">
    <location>
        <begin position="212"/>
        <end position="229"/>
    </location>
</feature>
<feature type="region of interest" description="Disordered" evidence="1">
    <location>
        <begin position="123"/>
        <end position="145"/>
    </location>
</feature>
<feature type="region of interest" description="Disordered" evidence="1">
    <location>
        <begin position="1"/>
        <end position="94"/>
    </location>
</feature>